<evidence type="ECO:0000256" key="1">
    <source>
        <dbReference type="ARBA" id="ARBA00006964"/>
    </source>
</evidence>
<dbReference type="Pfam" id="PF01784">
    <property type="entry name" value="DUF34_NIF3"/>
    <property type="match status" value="1"/>
</dbReference>
<dbReference type="FunFam" id="3.30.70.120:FF:000006">
    <property type="entry name" value="GTP cyclohydrolase 1 type 2 homolog"/>
    <property type="match status" value="1"/>
</dbReference>
<evidence type="ECO:0000256" key="5">
    <source>
        <dbReference type="PIRSR" id="PIRSR602678-1"/>
    </source>
</evidence>
<feature type="binding site" evidence="5">
    <location>
        <position position="336"/>
    </location>
    <ligand>
        <name>a divalent metal cation</name>
        <dbReference type="ChEBI" id="CHEBI:60240"/>
        <label>1</label>
    </ligand>
</feature>
<dbReference type="EMBL" id="LECW02000004">
    <property type="protein sequence ID" value="KRT95169.1"/>
    <property type="molecule type" value="Genomic_DNA"/>
</dbReference>
<evidence type="ECO:0000256" key="3">
    <source>
        <dbReference type="ARBA" id="ARBA00022723"/>
    </source>
</evidence>
<gene>
    <name evidence="6" type="ORF">AB447_211695</name>
    <name evidence="7" type="ORF">P8828_08865</name>
</gene>
<comment type="caution">
    <text evidence="6">The sequence shown here is derived from an EMBL/GenBank/DDBJ whole genome shotgun (WGS) entry which is preliminary data.</text>
</comment>
<reference evidence="7 9" key="3">
    <citation type="submission" date="2023-03" db="EMBL/GenBank/DDBJ databases">
        <title>Agriculturally important microbes genome sequencing.</title>
        <authorList>
            <person name="Dunlap C."/>
        </authorList>
    </citation>
    <scope>NUCLEOTIDE SEQUENCE [LARGE SCALE GENOMIC DNA]</scope>
    <source>
        <strain evidence="7 9">CBP-3203</strain>
    </source>
</reference>
<feature type="binding site" evidence="5">
    <location>
        <position position="107"/>
    </location>
    <ligand>
        <name>a divalent metal cation</name>
        <dbReference type="ChEBI" id="CHEBI:60240"/>
        <label>1</label>
    </ligand>
</feature>
<keyword evidence="3 4" id="KW-0479">Metal-binding</keyword>
<evidence type="ECO:0000313" key="9">
    <source>
        <dbReference type="Proteomes" id="UP001341297"/>
    </source>
</evidence>
<dbReference type="EMBL" id="JARRTL010000008">
    <property type="protein sequence ID" value="MEC0484959.1"/>
    <property type="molecule type" value="Genomic_DNA"/>
</dbReference>
<keyword evidence="9" id="KW-1185">Reference proteome</keyword>
<dbReference type="InterPro" id="IPR015867">
    <property type="entry name" value="N-reg_PII/ATP_PRibTrfase_C"/>
</dbReference>
<name>A0A0T6BU59_9BACI</name>
<feature type="binding site" evidence="5">
    <location>
        <position position="69"/>
    </location>
    <ligand>
        <name>a divalent metal cation</name>
        <dbReference type="ChEBI" id="CHEBI:60240"/>
        <label>1</label>
    </ligand>
</feature>
<dbReference type="AlphaFoldDB" id="A0A0T6BU59"/>
<protein>
    <recommendedName>
        <fullName evidence="2 4">GTP cyclohydrolase 1 type 2 homolog</fullName>
    </recommendedName>
</protein>
<dbReference type="FunFam" id="3.40.1390.30:FF:000001">
    <property type="entry name" value="GTP cyclohydrolase 1 type 2"/>
    <property type="match status" value="1"/>
</dbReference>
<dbReference type="PANTHER" id="PTHR13799">
    <property type="entry name" value="NGG1 INTERACTING FACTOR 3"/>
    <property type="match status" value="1"/>
</dbReference>
<feature type="binding site" evidence="5">
    <location>
        <position position="333"/>
    </location>
    <ligand>
        <name>a divalent metal cation</name>
        <dbReference type="ChEBI" id="CHEBI:60240"/>
        <label>1</label>
    </ligand>
</feature>
<evidence type="ECO:0000313" key="7">
    <source>
        <dbReference type="EMBL" id="MEC0484959.1"/>
    </source>
</evidence>
<organism evidence="6 8">
    <name type="scientific">Bacillus glycinifermentans</name>
    <dbReference type="NCBI Taxonomy" id="1664069"/>
    <lineage>
        <taxon>Bacteria</taxon>
        <taxon>Bacillati</taxon>
        <taxon>Bacillota</taxon>
        <taxon>Bacilli</taxon>
        <taxon>Bacillales</taxon>
        <taxon>Bacillaceae</taxon>
        <taxon>Bacillus</taxon>
    </lineage>
</organism>
<dbReference type="InterPro" id="IPR036069">
    <property type="entry name" value="DUF34/NIF3_sf"/>
</dbReference>
<dbReference type="Proteomes" id="UP001341297">
    <property type="component" value="Unassembled WGS sequence"/>
</dbReference>
<sequence length="373" mass="40887">MGKLVNGQEMIQLFEQFSPKSLAVEGDKIGLQIGTLNKNVKNVMVTLDVLEETVDEAIAKNVDLIIAHHPPVFRPLKNIVTDQPGGRLIEKCIKHDIAVYAAHTNLDVADGGVNDMLAEALGLEATKVLVPTYEEPLKKLAVYVPKDYEEQVRTALGNAGAGHIGAYSHCAFSSEGVGSFRPLEEANPFIGQSGKLERVEEVRIETVYPSSLEKAVLTAMKKAHPYEEVAYDIYPVEQNPLQKGLGRIGTLKEEMTLADFARHVKERLHANGARMVGKPDAKVKKVAVLGGDGNKYIYAAKRMGADVYVTGDLYFHTAHDAMALGLNVVDPGHYAEHIMKQGVAQKLSEMCAEKKYEVCIFPSETDTNPFVFL</sequence>
<accession>A0A0T6BU59</accession>
<dbReference type="Gene3D" id="3.40.1390.30">
    <property type="entry name" value="NIF3 (NGG1p interacting factor 3)-like"/>
    <property type="match status" value="1"/>
</dbReference>
<proteinExistence type="inferred from homology"/>
<dbReference type="SUPFAM" id="SSF102705">
    <property type="entry name" value="NIF3 (NGG1p interacting factor 3)-like"/>
    <property type="match status" value="1"/>
</dbReference>
<dbReference type="OrthoDB" id="9792792at2"/>
<dbReference type="GO" id="GO:0046872">
    <property type="term" value="F:metal ion binding"/>
    <property type="evidence" value="ECO:0007669"/>
    <property type="project" value="UniProtKB-UniRule"/>
</dbReference>
<dbReference type="RefSeq" id="WP_057957450.1">
    <property type="nucleotide sequence ID" value="NZ_CP023481.1"/>
</dbReference>
<dbReference type="NCBIfam" id="TIGR00486">
    <property type="entry name" value="YbgI_SA1388"/>
    <property type="match status" value="1"/>
</dbReference>
<dbReference type="PANTHER" id="PTHR13799:SF14">
    <property type="entry name" value="GTP CYCLOHYDROLASE 1 TYPE 2 HOMOLOG"/>
    <property type="match status" value="1"/>
</dbReference>
<evidence type="ECO:0000313" key="8">
    <source>
        <dbReference type="Proteomes" id="UP000036168"/>
    </source>
</evidence>
<evidence type="ECO:0000256" key="2">
    <source>
        <dbReference type="ARBA" id="ARBA00022112"/>
    </source>
</evidence>
<evidence type="ECO:0000256" key="4">
    <source>
        <dbReference type="PIRNR" id="PIRNR037489"/>
    </source>
</evidence>
<dbReference type="PIRSF" id="PIRSF037489">
    <property type="entry name" value="UCP037489_NIF3_YqfO"/>
    <property type="match status" value="1"/>
</dbReference>
<dbReference type="STRING" id="1664069.BGLY_2969"/>
<dbReference type="InterPro" id="IPR002678">
    <property type="entry name" value="DUF34/NIF3"/>
</dbReference>
<dbReference type="GO" id="GO:0005737">
    <property type="term" value="C:cytoplasm"/>
    <property type="evidence" value="ECO:0007669"/>
    <property type="project" value="TreeGrafter"/>
</dbReference>
<comment type="similarity">
    <text evidence="1 4">Belongs to the GTP cyclohydrolase I type 2/NIF3 family.</text>
</comment>
<dbReference type="Proteomes" id="UP000036168">
    <property type="component" value="Unassembled WGS sequence"/>
</dbReference>
<reference evidence="6 8" key="1">
    <citation type="journal article" date="2015" name="Int. J. Syst. Evol. Microbiol.">
        <title>Bacillus glycinifermentans sp. nov., isolated from fermented soybean paste.</title>
        <authorList>
            <person name="Kim S.J."/>
            <person name="Dunlap C.A."/>
            <person name="Kwon S.W."/>
            <person name="Rooney A.P."/>
        </authorList>
    </citation>
    <scope>NUCLEOTIDE SEQUENCE [LARGE SCALE GENOMIC DNA]</scope>
    <source>
        <strain evidence="6 8">GO-13</strain>
    </source>
</reference>
<dbReference type="InterPro" id="IPR017221">
    <property type="entry name" value="DUF34/NIF3_bac"/>
</dbReference>
<evidence type="ECO:0000313" key="6">
    <source>
        <dbReference type="EMBL" id="KRT95169.1"/>
    </source>
</evidence>
<dbReference type="Gene3D" id="3.30.70.120">
    <property type="match status" value="1"/>
</dbReference>
<reference evidence="6" key="2">
    <citation type="submission" date="2015-10" db="EMBL/GenBank/DDBJ databases">
        <authorList>
            <person name="Gilbert D.G."/>
        </authorList>
    </citation>
    <scope>NUCLEOTIDE SEQUENCE</scope>
    <source>
        <strain evidence="6">GO-13</strain>
    </source>
</reference>
<feature type="binding site" evidence="5">
    <location>
        <position position="68"/>
    </location>
    <ligand>
        <name>a divalent metal cation</name>
        <dbReference type="ChEBI" id="CHEBI:60240"/>
        <label>1</label>
    </ligand>
</feature>